<sequence>MATLTVQGVPLGEGRPKVVVPLTARGPADLVAAAEHLAGLDRGPDLVEWRADHFDRLDDVAAVVAAARSIGAVLGGTPLLFTIRTAAEGGATEIDGDHYLTVNSAVVEAGAAHLLDVELRTAEPGRRDLVSAAHARGVAVVVSSHDFEGTPDRATLLDRLRRMRDLGADLPKIAVMPRSPADLLNLLDVTWTFRQESERPLVTMAMGATGVVSRLAGGVFGSACTFAFVGAASAPGQVPLAELHQVLDVVHGDDRTDHAEHHGAERA</sequence>
<dbReference type="Proteomes" id="UP000437709">
    <property type="component" value="Unassembled WGS sequence"/>
</dbReference>
<dbReference type="GO" id="GO:0046279">
    <property type="term" value="P:3,4-dihydroxybenzoate biosynthetic process"/>
    <property type="evidence" value="ECO:0007669"/>
    <property type="project" value="UniProtKB-ARBA"/>
</dbReference>
<dbReference type="GO" id="GO:0003855">
    <property type="term" value="F:3-dehydroquinate dehydratase activity"/>
    <property type="evidence" value="ECO:0007669"/>
    <property type="project" value="UniProtKB-UniRule"/>
</dbReference>
<feature type="binding site" evidence="5">
    <location>
        <position position="237"/>
    </location>
    <ligand>
        <name>3-dehydroquinate</name>
        <dbReference type="ChEBI" id="CHEBI:32364"/>
    </ligand>
</feature>
<dbReference type="NCBIfam" id="TIGR01093">
    <property type="entry name" value="aroD"/>
    <property type="match status" value="1"/>
</dbReference>
<dbReference type="GO" id="GO:0009423">
    <property type="term" value="P:chorismate biosynthetic process"/>
    <property type="evidence" value="ECO:0007669"/>
    <property type="project" value="UniProtKB-UniRule"/>
</dbReference>
<evidence type="ECO:0000313" key="7">
    <source>
        <dbReference type="Proteomes" id="UP000437709"/>
    </source>
</evidence>
<dbReference type="EMBL" id="WHPC01000122">
    <property type="protein sequence ID" value="MPV38890.1"/>
    <property type="molecule type" value="Genomic_DNA"/>
</dbReference>
<evidence type="ECO:0000313" key="6">
    <source>
        <dbReference type="EMBL" id="MPV38890.1"/>
    </source>
</evidence>
<dbReference type="AlphaFoldDB" id="A0A6N7ELF5"/>
<dbReference type="CDD" id="cd00502">
    <property type="entry name" value="DHQase_I"/>
    <property type="match status" value="1"/>
</dbReference>
<dbReference type="EC" id="4.2.1.10" evidence="5"/>
<comment type="pathway">
    <text evidence="5">Metabolic intermediate biosynthesis; chorismate biosynthesis; chorismate from D-erythrose 4-phosphate and phosphoenolpyruvate: step 3/7.</text>
</comment>
<evidence type="ECO:0000256" key="1">
    <source>
        <dbReference type="ARBA" id="ARBA00001864"/>
    </source>
</evidence>
<accession>A0A6N7ELF5</accession>
<proteinExistence type="inferred from homology"/>
<dbReference type="GO" id="GO:0009073">
    <property type="term" value="P:aromatic amino acid family biosynthetic process"/>
    <property type="evidence" value="ECO:0007669"/>
    <property type="project" value="UniProtKB-KW"/>
</dbReference>
<comment type="similarity">
    <text evidence="5">Belongs to the type-I 3-dehydroquinase family.</text>
</comment>
<keyword evidence="3 5" id="KW-0456">Lyase</keyword>
<dbReference type="SUPFAM" id="SSF51569">
    <property type="entry name" value="Aldolase"/>
    <property type="match status" value="1"/>
</dbReference>
<protein>
    <recommendedName>
        <fullName evidence="5">3-dehydroquinate dehydratase</fullName>
        <shortName evidence="5">3-dehydroquinase</shortName>
        <ecNumber evidence="5">4.2.1.10</ecNumber>
    </recommendedName>
    <alternativeName>
        <fullName evidence="5">Type I DHQase</fullName>
    </alternativeName>
    <alternativeName>
        <fullName evidence="5">Type I dehydroquinase</fullName>
        <shortName evidence="5">DHQ1</shortName>
    </alternativeName>
</protein>
<comment type="caution">
    <text evidence="5">Lacks conserved residue(s) required for the propagation of feature annotation.</text>
</comment>
<dbReference type="RefSeq" id="WP_152194273.1">
    <property type="nucleotide sequence ID" value="NZ_VUKD01000001.1"/>
</dbReference>
<dbReference type="InterPro" id="IPR013785">
    <property type="entry name" value="Aldolase_TIM"/>
</dbReference>
<feature type="active site" description="Schiff-base intermediate with substrate" evidence="5">
    <location>
        <position position="172"/>
    </location>
</feature>
<dbReference type="UniPathway" id="UPA00053">
    <property type="reaction ID" value="UER00086"/>
</dbReference>
<dbReference type="GO" id="GO:0008652">
    <property type="term" value="P:amino acid biosynthetic process"/>
    <property type="evidence" value="ECO:0007669"/>
    <property type="project" value="UniProtKB-KW"/>
</dbReference>
<dbReference type="PANTHER" id="PTHR43699:SF1">
    <property type="entry name" value="3-DEHYDROQUINATE DEHYDRATASE"/>
    <property type="match status" value="1"/>
</dbReference>
<evidence type="ECO:0000256" key="5">
    <source>
        <dbReference type="HAMAP-Rule" id="MF_00214"/>
    </source>
</evidence>
<dbReference type="PANTHER" id="PTHR43699">
    <property type="entry name" value="3-DEHYDROQUINATE DEHYDRATASE"/>
    <property type="match status" value="1"/>
</dbReference>
<comment type="function">
    <text evidence="5">Involved in the third step of the chorismate pathway, which leads to the biosynthesis of aromatic amino acids. Catalyzes the cis-dehydration of 3-dehydroquinate (DHQ) and introduces the first double bond of the aromatic ring to yield 3-dehydroshikimate.</text>
</comment>
<keyword evidence="7" id="KW-1185">Reference proteome</keyword>
<feature type="binding site" evidence="5">
    <location>
        <position position="214"/>
    </location>
    <ligand>
        <name>3-dehydroquinate</name>
        <dbReference type="ChEBI" id="CHEBI:32364"/>
    </ligand>
</feature>
<keyword evidence="4 5" id="KW-0704">Schiff base</keyword>
<dbReference type="Pfam" id="PF01487">
    <property type="entry name" value="DHquinase_I"/>
    <property type="match status" value="1"/>
</dbReference>
<feature type="binding site" evidence="5">
    <location>
        <begin position="48"/>
        <end position="50"/>
    </location>
    <ligand>
        <name>3-dehydroquinate</name>
        <dbReference type="ChEBI" id="CHEBI:32364"/>
    </ligand>
</feature>
<feature type="binding site" evidence="5">
    <location>
        <position position="84"/>
    </location>
    <ligand>
        <name>3-dehydroquinate</name>
        <dbReference type="ChEBI" id="CHEBI:32364"/>
    </ligand>
</feature>
<dbReference type="OrthoDB" id="9813659at2"/>
<feature type="binding site" evidence="5">
    <location>
        <position position="233"/>
    </location>
    <ligand>
        <name>3-dehydroquinate</name>
        <dbReference type="ChEBI" id="CHEBI:32364"/>
    </ligand>
</feature>
<evidence type="ECO:0000256" key="4">
    <source>
        <dbReference type="ARBA" id="ARBA00023270"/>
    </source>
</evidence>
<dbReference type="InterPro" id="IPR050146">
    <property type="entry name" value="Type-I_3-dehydroquinase"/>
</dbReference>
<name>A0A6N7ELF5_9MICO</name>
<comment type="caution">
    <text evidence="6">The sequence shown here is derived from an EMBL/GenBank/DDBJ whole genome shotgun (WGS) entry which is preliminary data.</text>
</comment>
<comment type="catalytic activity">
    <reaction evidence="1 5">
        <text>3-dehydroquinate = 3-dehydroshikimate + H2O</text>
        <dbReference type="Rhea" id="RHEA:21096"/>
        <dbReference type="ChEBI" id="CHEBI:15377"/>
        <dbReference type="ChEBI" id="CHEBI:16630"/>
        <dbReference type="ChEBI" id="CHEBI:32364"/>
        <dbReference type="EC" id="4.2.1.10"/>
    </reaction>
</comment>
<dbReference type="Gene3D" id="3.20.20.70">
    <property type="entry name" value="Aldolase class I"/>
    <property type="match status" value="1"/>
</dbReference>
<reference evidence="6 7" key="1">
    <citation type="submission" date="2019-10" db="EMBL/GenBank/DDBJ databases">
        <title>Georgenia wutianyii sp. nov. and Georgenia yuyongxinii sp. nov. isolated from plateau pika (Ochotona curzoniae) in the Qinghai-Tibet plateau of China.</title>
        <authorList>
            <person name="Tian Z."/>
        </authorList>
    </citation>
    <scope>NUCLEOTIDE SEQUENCE [LARGE SCALE GENOMIC DNA]</scope>
    <source>
        <strain evidence="6 7">JCM 19765</strain>
    </source>
</reference>
<dbReference type="FunFam" id="3.20.20.70:FF:000047">
    <property type="entry name" value="3-dehydroquinate dehydratase"/>
    <property type="match status" value="1"/>
</dbReference>
<organism evidence="6 7">
    <name type="scientific">Georgenia subflava</name>
    <dbReference type="NCBI Taxonomy" id="1622177"/>
    <lineage>
        <taxon>Bacteria</taxon>
        <taxon>Bacillati</taxon>
        <taxon>Actinomycetota</taxon>
        <taxon>Actinomycetes</taxon>
        <taxon>Micrococcales</taxon>
        <taxon>Bogoriellaceae</taxon>
        <taxon>Georgenia</taxon>
    </lineage>
</organism>
<comment type="subunit">
    <text evidence="5">Homodimer.</text>
</comment>
<dbReference type="HAMAP" id="MF_00214">
    <property type="entry name" value="AroD"/>
    <property type="match status" value="1"/>
</dbReference>
<keyword evidence="2 5" id="KW-0057">Aromatic amino acid biosynthesis</keyword>
<feature type="active site" description="Proton donor/acceptor" evidence="5">
    <location>
        <position position="145"/>
    </location>
</feature>
<gene>
    <name evidence="5 6" type="primary">aroD</name>
    <name evidence="6" type="ORF">GB881_17920</name>
</gene>
<dbReference type="InterPro" id="IPR001381">
    <property type="entry name" value="DHquinase_I"/>
</dbReference>
<evidence type="ECO:0000256" key="2">
    <source>
        <dbReference type="ARBA" id="ARBA00023141"/>
    </source>
</evidence>
<evidence type="ECO:0000256" key="3">
    <source>
        <dbReference type="ARBA" id="ARBA00023239"/>
    </source>
</evidence>
<keyword evidence="5" id="KW-0028">Amino-acid biosynthesis</keyword>